<dbReference type="PANTHER" id="PTHR30535">
    <property type="entry name" value="VITAMIN B12-BINDING PROTEIN"/>
    <property type="match status" value="1"/>
</dbReference>
<evidence type="ECO:0000313" key="3">
    <source>
        <dbReference type="Proteomes" id="UP001597186"/>
    </source>
</evidence>
<dbReference type="Pfam" id="PF01497">
    <property type="entry name" value="Peripla_BP_2"/>
    <property type="match status" value="1"/>
</dbReference>
<dbReference type="SUPFAM" id="SSF53807">
    <property type="entry name" value="Helical backbone' metal receptor"/>
    <property type="match status" value="1"/>
</dbReference>
<protein>
    <submittedName>
        <fullName evidence="2">Hemin ABC transporter substrate-binding protein</fullName>
    </submittedName>
</protein>
<feature type="domain" description="Fe/B12 periplasmic-binding" evidence="1">
    <location>
        <begin position="41"/>
        <end position="297"/>
    </location>
</feature>
<dbReference type="PROSITE" id="PS50983">
    <property type="entry name" value="FE_B12_PBP"/>
    <property type="match status" value="1"/>
</dbReference>
<keyword evidence="3" id="KW-1185">Reference proteome</keyword>
<organism evidence="2 3">
    <name type="scientific">Lacimonas salitolerans</name>
    <dbReference type="NCBI Taxonomy" id="1323750"/>
    <lineage>
        <taxon>Bacteria</taxon>
        <taxon>Pseudomonadati</taxon>
        <taxon>Pseudomonadota</taxon>
        <taxon>Alphaproteobacteria</taxon>
        <taxon>Rhodobacterales</taxon>
        <taxon>Paracoccaceae</taxon>
        <taxon>Lacimonas</taxon>
    </lineage>
</organism>
<dbReference type="InterPro" id="IPR002491">
    <property type="entry name" value="ABC_transptr_periplasmic_BD"/>
</dbReference>
<name>A0ABW4EDR7_9RHOB</name>
<reference evidence="3" key="1">
    <citation type="journal article" date="2019" name="Int. J. Syst. Evol. Microbiol.">
        <title>The Global Catalogue of Microorganisms (GCM) 10K type strain sequencing project: providing services to taxonomists for standard genome sequencing and annotation.</title>
        <authorList>
            <consortium name="The Broad Institute Genomics Platform"/>
            <consortium name="The Broad Institute Genome Sequencing Center for Infectious Disease"/>
            <person name="Wu L."/>
            <person name="Ma J."/>
        </authorList>
    </citation>
    <scope>NUCLEOTIDE SEQUENCE [LARGE SCALE GENOMIC DNA]</scope>
    <source>
        <strain evidence="3">CGMCC 1.12477</strain>
    </source>
</reference>
<sequence>MRVLNLRRNGFALFGSLWLAALLAVMGYAVSAQQVGGKDADVLSLGGSVTEIIVALDQGHRLLARDTTSSYPPEVQDLPDVGYVRALSPEGVLSVGPGLILAEEGAGPPEALDVIRNADVAFAEVPAGFTAQAIADKIAVIGDALNVPDRAATLASKVMADMQAASDRASARADQPMRVMFVLSTQGGRIMASGTGTGADAVIRLAGGVNAVTEFQGYKQIGDEAVGTAAPDVILMMDHEGDHAVADDELFAMPAIRLTPAAEARSVLRMDGLLLLGFGPRTAQAVEDLSRALYGDGA</sequence>
<dbReference type="Proteomes" id="UP001597186">
    <property type="component" value="Unassembled WGS sequence"/>
</dbReference>
<evidence type="ECO:0000259" key="1">
    <source>
        <dbReference type="PROSITE" id="PS50983"/>
    </source>
</evidence>
<dbReference type="Gene3D" id="3.40.50.1980">
    <property type="entry name" value="Nitrogenase molybdenum iron protein domain"/>
    <property type="match status" value="2"/>
</dbReference>
<gene>
    <name evidence="2" type="ORF">ACFTOW_01190</name>
</gene>
<dbReference type="EMBL" id="JBHUDD010000005">
    <property type="protein sequence ID" value="MFD1508024.1"/>
    <property type="molecule type" value="Genomic_DNA"/>
</dbReference>
<accession>A0ABW4EDR7</accession>
<proteinExistence type="predicted"/>
<evidence type="ECO:0000313" key="2">
    <source>
        <dbReference type="EMBL" id="MFD1508024.1"/>
    </source>
</evidence>
<comment type="caution">
    <text evidence="2">The sequence shown here is derived from an EMBL/GenBank/DDBJ whole genome shotgun (WGS) entry which is preliminary data.</text>
</comment>
<dbReference type="PANTHER" id="PTHR30535:SF4">
    <property type="entry name" value="HEMIN-BINDING PERIPLASMIC PROTEIN HMUT"/>
    <property type="match status" value="1"/>
</dbReference>
<dbReference type="InterPro" id="IPR050902">
    <property type="entry name" value="ABC_Transporter_SBP"/>
</dbReference>
<dbReference type="RefSeq" id="WP_379912236.1">
    <property type="nucleotide sequence ID" value="NZ_JBHUDD010000005.1"/>
</dbReference>